<dbReference type="EMBL" id="CP111015">
    <property type="protein sequence ID" value="WAR01190.1"/>
    <property type="molecule type" value="Genomic_DNA"/>
</dbReference>
<evidence type="ECO:0000313" key="3">
    <source>
        <dbReference type="Proteomes" id="UP001164746"/>
    </source>
</evidence>
<name>A0ABY7DU04_MYAAR</name>
<keyword evidence="1" id="KW-1133">Transmembrane helix</keyword>
<gene>
    <name evidence="2" type="ORF">MAR_007748</name>
</gene>
<proteinExistence type="predicted"/>
<organism evidence="2 3">
    <name type="scientific">Mya arenaria</name>
    <name type="common">Soft-shell clam</name>
    <dbReference type="NCBI Taxonomy" id="6604"/>
    <lineage>
        <taxon>Eukaryota</taxon>
        <taxon>Metazoa</taxon>
        <taxon>Spiralia</taxon>
        <taxon>Lophotrochozoa</taxon>
        <taxon>Mollusca</taxon>
        <taxon>Bivalvia</taxon>
        <taxon>Autobranchia</taxon>
        <taxon>Heteroconchia</taxon>
        <taxon>Euheterodonta</taxon>
        <taxon>Imparidentia</taxon>
        <taxon>Neoheterodontei</taxon>
        <taxon>Myida</taxon>
        <taxon>Myoidea</taxon>
        <taxon>Myidae</taxon>
        <taxon>Mya</taxon>
    </lineage>
</organism>
<keyword evidence="3" id="KW-1185">Reference proteome</keyword>
<evidence type="ECO:0000256" key="1">
    <source>
        <dbReference type="SAM" id="Phobius"/>
    </source>
</evidence>
<accession>A0ABY7DU04</accession>
<dbReference type="Proteomes" id="UP001164746">
    <property type="component" value="Chromosome 4"/>
</dbReference>
<protein>
    <submittedName>
        <fullName evidence="2">Uncharacterized protein</fullName>
    </submittedName>
</protein>
<sequence length="321" mass="35755">MTANNSRSGLSLFVSSVNGWAIFAIFFTKRRTPAMSDIIADICAWAGSLTSGCVCRSSEFALRNAINILSKKTIGQLVPKLFAKVKVVHPNISSKYKGLRPNFNSPEICTISKLQEIASIDGFSKIREEEGIMSFICLSGYIVYNQKQIKTVTILNILNIETVAVHIGTISDLNDPHLACLTKFEAYRLDKWHASVENQTEKTASTRAKMFQSKETYSNFTSMVGGCLALCKLRIRVQKRSLVPAGLNSDVKENFFCQQRTIFHGSNSNPTVHQYKYGINATILGQNAVSKRSNASFTKRKSILPFIIQQPGPLKRKCIRL</sequence>
<reference evidence="2" key="1">
    <citation type="submission" date="2022-11" db="EMBL/GenBank/DDBJ databases">
        <title>Centuries of genome instability and evolution in soft-shell clam transmissible cancer (bioRxiv).</title>
        <authorList>
            <person name="Hart S.F.M."/>
            <person name="Yonemitsu M.A."/>
            <person name="Giersch R.M."/>
            <person name="Beal B.F."/>
            <person name="Arriagada G."/>
            <person name="Davis B.W."/>
            <person name="Ostrander E.A."/>
            <person name="Goff S.P."/>
            <person name="Metzger M.J."/>
        </authorList>
    </citation>
    <scope>NUCLEOTIDE SEQUENCE</scope>
    <source>
        <strain evidence="2">MELC-2E11</strain>
        <tissue evidence="2">Siphon/mantle</tissue>
    </source>
</reference>
<keyword evidence="1" id="KW-0472">Membrane</keyword>
<feature type="transmembrane region" description="Helical" evidence="1">
    <location>
        <begin position="6"/>
        <end position="27"/>
    </location>
</feature>
<evidence type="ECO:0000313" key="2">
    <source>
        <dbReference type="EMBL" id="WAR01190.1"/>
    </source>
</evidence>
<keyword evidence="1" id="KW-0812">Transmembrane</keyword>